<comment type="caution">
    <text evidence="3">The sequence shown here is derived from an EMBL/GenBank/DDBJ whole genome shotgun (WGS) entry which is preliminary data.</text>
</comment>
<dbReference type="EMBL" id="JAPTMU010000022">
    <property type="protein sequence ID" value="KAJ4924478.1"/>
    <property type="molecule type" value="Genomic_DNA"/>
</dbReference>
<evidence type="ECO:0000313" key="4">
    <source>
        <dbReference type="Proteomes" id="UP001219934"/>
    </source>
</evidence>
<dbReference type="Proteomes" id="UP001219934">
    <property type="component" value="Unassembled WGS sequence"/>
</dbReference>
<evidence type="ECO:0000313" key="3">
    <source>
        <dbReference type="EMBL" id="KAJ4924478.1"/>
    </source>
</evidence>
<feature type="region of interest" description="Disordered" evidence="1">
    <location>
        <begin position="280"/>
        <end position="303"/>
    </location>
</feature>
<dbReference type="AlphaFoldDB" id="A0AAD6F8I7"/>
<feature type="chain" id="PRO_5041921079" description="Coiled-coil domain-containing protein 3" evidence="2">
    <location>
        <begin position="24"/>
        <end position="303"/>
    </location>
</feature>
<keyword evidence="4" id="KW-1185">Reference proteome</keyword>
<dbReference type="InterPro" id="IPR040311">
    <property type="entry name" value="CCDC3"/>
</dbReference>
<sequence length="303" mass="34769">MFPMSLLLAALGVFAHLETFTHGCQLPSEWRPLSEGCRAELAEIIVYARVLAIHREPLGGGAGSLYNSLPFGFGDGYEGAEEGLLYSAEVEMLCDQAWGSMLEVPSGSRLNLTGLGYLLCQSHTVMENNSYFFFLRMDENYNILPHGVNFQDAIFPDTSDNRRMFSSLFQFSNCTQGSQPFHTFSPEWENQEDSRMMLNSRQLLCSSVQAALFEEEERGRKMQERLEVTERRNRQLKERVRKVKRSLRNARKATRKAEQEAKELKERMKGAEWRVGHHLNSITPEEPRPGRYASTTIRKRMKL</sequence>
<dbReference type="PANTHER" id="PTHR31663:SF4">
    <property type="entry name" value="COILED-COIL DOMAIN-CONTAINING PROTEIN 3"/>
    <property type="match status" value="1"/>
</dbReference>
<feature type="compositionally biased region" description="Basic residues" evidence="1">
    <location>
        <begin position="242"/>
        <end position="254"/>
    </location>
</feature>
<feature type="signal peptide" evidence="2">
    <location>
        <begin position="1"/>
        <end position="23"/>
    </location>
</feature>
<accession>A0AAD6F8I7</accession>
<dbReference type="PANTHER" id="PTHR31663">
    <property type="entry name" value="COILED-COIL DOMAIN-CONTAINING PROTEIN 3"/>
    <property type="match status" value="1"/>
</dbReference>
<evidence type="ECO:0008006" key="5">
    <source>
        <dbReference type="Google" id="ProtNLM"/>
    </source>
</evidence>
<feature type="region of interest" description="Disordered" evidence="1">
    <location>
        <begin position="242"/>
        <end position="265"/>
    </location>
</feature>
<proteinExistence type="predicted"/>
<evidence type="ECO:0000256" key="2">
    <source>
        <dbReference type="SAM" id="SignalP"/>
    </source>
</evidence>
<dbReference type="GO" id="GO:0010629">
    <property type="term" value="P:negative regulation of gene expression"/>
    <property type="evidence" value="ECO:0007669"/>
    <property type="project" value="TreeGrafter"/>
</dbReference>
<dbReference type="SUPFAM" id="SSF57997">
    <property type="entry name" value="Tropomyosin"/>
    <property type="match status" value="1"/>
</dbReference>
<reference evidence="3" key="1">
    <citation type="submission" date="2022-11" db="EMBL/GenBank/DDBJ databases">
        <title>Chromosome-level genome of Pogonophryne albipinna.</title>
        <authorList>
            <person name="Jo E."/>
        </authorList>
    </citation>
    <scope>NUCLEOTIDE SEQUENCE</scope>
    <source>
        <strain evidence="3">SGF0006</strain>
        <tissue evidence="3">Muscle</tissue>
    </source>
</reference>
<organism evidence="3 4">
    <name type="scientific">Pogonophryne albipinna</name>
    <dbReference type="NCBI Taxonomy" id="1090488"/>
    <lineage>
        <taxon>Eukaryota</taxon>
        <taxon>Metazoa</taxon>
        <taxon>Chordata</taxon>
        <taxon>Craniata</taxon>
        <taxon>Vertebrata</taxon>
        <taxon>Euteleostomi</taxon>
        <taxon>Actinopterygii</taxon>
        <taxon>Neopterygii</taxon>
        <taxon>Teleostei</taxon>
        <taxon>Neoteleostei</taxon>
        <taxon>Acanthomorphata</taxon>
        <taxon>Eupercaria</taxon>
        <taxon>Perciformes</taxon>
        <taxon>Notothenioidei</taxon>
        <taxon>Pogonophryne</taxon>
    </lineage>
</organism>
<keyword evidence="2" id="KW-0732">Signal</keyword>
<name>A0AAD6F8I7_9TELE</name>
<protein>
    <recommendedName>
        <fullName evidence="5">Coiled-coil domain-containing protein 3</fullName>
    </recommendedName>
</protein>
<dbReference type="GO" id="GO:0005576">
    <property type="term" value="C:extracellular region"/>
    <property type="evidence" value="ECO:0007669"/>
    <property type="project" value="TreeGrafter"/>
</dbReference>
<gene>
    <name evidence="3" type="ORF">JOQ06_003434</name>
</gene>
<evidence type="ECO:0000256" key="1">
    <source>
        <dbReference type="SAM" id="MobiDB-lite"/>
    </source>
</evidence>
<feature type="compositionally biased region" description="Basic and acidic residues" evidence="1">
    <location>
        <begin position="255"/>
        <end position="265"/>
    </location>
</feature>